<dbReference type="PANTHER" id="PTHR46195:SF18">
    <property type="entry name" value="SUPEROXIDE DISMUTASE 1 COPPER CHAPERONE-LIKE PROTEIN"/>
    <property type="match status" value="1"/>
</dbReference>
<evidence type="ECO:0000313" key="9">
    <source>
        <dbReference type="Proteomes" id="UP000264353"/>
    </source>
</evidence>
<dbReference type="GO" id="GO:0046872">
    <property type="term" value="F:metal ion binding"/>
    <property type="evidence" value="ECO:0007669"/>
    <property type="project" value="UniProtKB-KW"/>
</dbReference>
<accession>A0A397XSA7</accession>
<dbReference type="AlphaFoldDB" id="A0A397XSA7"/>
<keyword evidence="3" id="KW-0449">Lipoprotein</keyword>
<feature type="domain" description="HMA" evidence="7">
    <location>
        <begin position="20"/>
        <end position="84"/>
    </location>
</feature>
<proteinExistence type="inferred from homology"/>
<evidence type="ECO:0000259" key="7">
    <source>
        <dbReference type="PROSITE" id="PS50846"/>
    </source>
</evidence>
<evidence type="ECO:0000256" key="2">
    <source>
        <dbReference type="ARBA" id="ARBA00022723"/>
    </source>
</evidence>
<organism evidence="8 9">
    <name type="scientific">Brassica campestris</name>
    <name type="common">Field mustard</name>
    <dbReference type="NCBI Taxonomy" id="3711"/>
    <lineage>
        <taxon>Eukaryota</taxon>
        <taxon>Viridiplantae</taxon>
        <taxon>Streptophyta</taxon>
        <taxon>Embryophyta</taxon>
        <taxon>Tracheophyta</taxon>
        <taxon>Spermatophyta</taxon>
        <taxon>Magnoliopsida</taxon>
        <taxon>eudicotyledons</taxon>
        <taxon>Gunneridae</taxon>
        <taxon>Pentapetalae</taxon>
        <taxon>rosids</taxon>
        <taxon>malvids</taxon>
        <taxon>Brassicales</taxon>
        <taxon>Brassicaceae</taxon>
        <taxon>Brassiceae</taxon>
        <taxon>Brassica</taxon>
    </lineage>
</organism>
<evidence type="ECO:0000256" key="4">
    <source>
        <dbReference type="ARBA" id="ARBA00023289"/>
    </source>
</evidence>
<gene>
    <name evidence="8" type="ORF">BRARA_J01063</name>
</gene>
<dbReference type="InterPro" id="IPR006121">
    <property type="entry name" value="HMA_dom"/>
</dbReference>
<protein>
    <recommendedName>
        <fullName evidence="7">HMA domain-containing protein</fullName>
    </recommendedName>
</protein>
<feature type="compositionally biased region" description="Basic and acidic residues" evidence="6">
    <location>
        <begin position="120"/>
        <end position="141"/>
    </location>
</feature>
<name>A0A397XSA7_BRACM</name>
<keyword evidence="4" id="KW-0636">Prenylation</keyword>
<dbReference type="CDD" id="cd00371">
    <property type="entry name" value="HMA"/>
    <property type="match status" value="1"/>
</dbReference>
<comment type="similarity">
    <text evidence="5">Belongs to the HIPP family.</text>
</comment>
<keyword evidence="2" id="KW-0479">Metal-binding</keyword>
<evidence type="ECO:0000256" key="1">
    <source>
        <dbReference type="ARBA" id="ARBA00022481"/>
    </source>
</evidence>
<dbReference type="InterPro" id="IPR036163">
    <property type="entry name" value="HMA_dom_sf"/>
</dbReference>
<dbReference type="PROSITE" id="PS50846">
    <property type="entry name" value="HMA_2"/>
    <property type="match status" value="1"/>
</dbReference>
<feature type="region of interest" description="Disordered" evidence="6">
    <location>
        <begin position="120"/>
        <end position="158"/>
    </location>
</feature>
<dbReference type="Proteomes" id="UP000264353">
    <property type="component" value="Chromosome A10"/>
</dbReference>
<sequence length="158" mass="17773">MVGCFWSKRSPPVYNSNSVVINAELKIGMHCKNCAKRVREVVFYLNGVRQCDVHLDTQKVMVAGDFNLDEVVETVKRKLGKRAEVLTSTKKSDVVSNEDGEFEIVPEKNEEAEIVLEKNEEPKLIPEKNEGPEIVLEKNEESNIGLQKEANPNGCTIQ</sequence>
<dbReference type="Gene3D" id="3.30.70.100">
    <property type="match status" value="1"/>
</dbReference>
<keyword evidence="1" id="KW-0488">Methylation</keyword>
<evidence type="ECO:0000313" key="8">
    <source>
        <dbReference type="EMBL" id="RID41076.1"/>
    </source>
</evidence>
<dbReference type="EMBL" id="CM010637">
    <property type="protein sequence ID" value="RID41076.1"/>
    <property type="molecule type" value="Genomic_DNA"/>
</dbReference>
<dbReference type="Pfam" id="PF00403">
    <property type="entry name" value="HMA"/>
    <property type="match status" value="1"/>
</dbReference>
<dbReference type="SUPFAM" id="SSF55008">
    <property type="entry name" value="HMA, heavy metal-associated domain"/>
    <property type="match status" value="1"/>
</dbReference>
<evidence type="ECO:0000256" key="5">
    <source>
        <dbReference type="ARBA" id="ARBA00024045"/>
    </source>
</evidence>
<evidence type="ECO:0000256" key="6">
    <source>
        <dbReference type="SAM" id="MobiDB-lite"/>
    </source>
</evidence>
<dbReference type="InterPro" id="IPR044577">
    <property type="entry name" value="HIPP4/7/8/17/18/19"/>
</dbReference>
<dbReference type="PANTHER" id="PTHR46195">
    <property type="entry name" value="HEAVY METAL-ASSOCIATED ISOPRENYLATED PLANT PROTEIN 7"/>
    <property type="match status" value="1"/>
</dbReference>
<evidence type="ECO:0000256" key="3">
    <source>
        <dbReference type="ARBA" id="ARBA00023288"/>
    </source>
</evidence>
<reference evidence="8 9" key="1">
    <citation type="submission" date="2018-06" db="EMBL/GenBank/DDBJ databases">
        <title>WGS assembly of Brassica rapa FPsc.</title>
        <authorList>
            <person name="Bowman J."/>
            <person name="Kohchi T."/>
            <person name="Yamato K."/>
            <person name="Jenkins J."/>
            <person name="Shu S."/>
            <person name="Ishizaki K."/>
            <person name="Yamaoka S."/>
            <person name="Nishihama R."/>
            <person name="Nakamura Y."/>
            <person name="Berger F."/>
            <person name="Adam C."/>
            <person name="Aki S."/>
            <person name="Althoff F."/>
            <person name="Araki T."/>
            <person name="Arteaga-Vazquez M."/>
            <person name="Balasubrmanian S."/>
            <person name="Bauer D."/>
            <person name="Boehm C."/>
            <person name="Briginshaw L."/>
            <person name="Caballero-Perez J."/>
            <person name="Catarino B."/>
            <person name="Chen F."/>
            <person name="Chiyoda S."/>
            <person name="Chovatia M."/>
            <person name="Davies K."/>
            <person name="Delmans M."/>
            <person name="Demura T."/>
            <person name="Dierschke T."/>
            <person name="Dolan L."/>
            <person name="Dorantes-Acosta A."/>
            <person name="Eklund D."/>
            <person name="Florent S."/>
            <person name="Flores-Sandoval E."/>
            <person name="Fujiyama A."/>
            <person name="Fukuzawa H."/>
            <person name="Galik B."/>
            <person name="Grimanelli D."/>
            <person name="Grimwood J."/>
            <person name="Grossniklaus U."/>
            <person name="Hamada T."/>
            <person name="Haseloff J."/>
            <person name="Hetherington A."/>
            <person name="Higo A."/>
            <person name="Hirakawa Y."/>
            <person name="Hundley H."/>
            <person name="Ikeda Y."/>
            <person name="Inoue K."/>
            <person name="Inoue S."/>
            <person name="Ishida S."/>
            <person name="Jia Q."/>
            <person name="Kakita M."/>
            <person name="Kanazawa T."/>
            <person name="Kawai Y."/>
            <person name="Kawashima T."/>
            <person name="Kennedy M."/>
            <person name="Kinose K."/>
            <person name="Kinoshita T."/>
            <person name="Kohara Y."/>
            <person name="Koide E."/>
            <person name="Komatsu K."/>
            <person name="Kopischke S."/>
            <person name="Kubo M."/>
            <person name="Kyozuka J."/>
            <person name="Lagercrantz U."/>
            <person name="Lin S."/>
            <person name="Lindquist E."/>
            <person name="Lipzen A."/>
            <person name="Lu C."/>
            <person name="Luna E."/>
            <person name="Martienssen R."/>
            <person name="Minamino N."/>
            <person name="Mizutani M."/>
            <person name="Mizutani M."/>
            <person name="Mochizuki N."/>
            <person name="Monte I."/>
            <person name="Mosher R."/>
            <person name="Nagasaki H."/>
            <person name="Nakagami H."/>
            <person name="Naramoto S."/>
            <person name="Nishitani K."/>
            <person name="Ohtani M."/>
            <person name="Okamoto T."/>
            <person name="Okumura M."/>
            <person name="Phillips J."/>
            <person name="Pollak B."/>
            <person name="Reinders A."/>
            <person name="Roevekamp M."/>
            <person name="Sano R."/>
            <person name="Sawa S."/>
            <person name="Schmid M."/>
            <person name="Shirakawa M."/>
            <person name="Solano R."/>
            <person name="Spunde A."/>
            <person name="Suetsugu N."/>
            <person name="Sugano S."/>
            <person name="Sugiyama A."/>
            <person name="Sun R."/>
            <person name="Suzuki Y."/>
            <person name="Takenaka M."/>
            <person name="Takezawa D."/>
            <person name="Tomogane H."/>
            <person name="Tsuzuki M."/>
            <person name="Ueda T."/>
            <person name="Umeda M."/>
            <person name="Ward J."/>
            <person name="Watanabe Y."/>
            <person name="Yazaki K."/>
            <person name="Yokoyama R."/>
            <person name="Yoshitake Y."/>
            <person name="Yotsui I."/>
            <person name="Zachgo S."/>
            <person name="Schmutz J."/>
        </authorList>
    </citation>
    <scope>NUCLEOTIDE SEQUENCE [LARGE SCALE GENOMIC DNA]</scope>
    <source>
        <strain evidence="9">cv. B-3</strain>
    </source>
</reference>